<evidence type="ECO:0000313" key="6">
    <source>
        <dbReference type="Proteomes" id="UP001199296"/>
    </source>
</evidence>
<comment type="caution">
    <text evidence="1">Lacks conserved residue(s) required for the propagation of feature annotation.</text>
</comment>
<organism evidence="5 6">
    <name type="scientific">Halanaerobium polyolivorans</name>
    <dbReference type="NCBI Taxonomy" id="2886943"/>
    <lineage>
        <taxon>Bacteria</taxon>
        <taxon>Bacillati</taxon>
        <taxon>Bacillota</taxon>
        <taxon>Clostridia</taxon>
        <taxon>Halanaerobiales</taxon>
        <taxon>Halanaerobiaceae</taxon>
        <taxon>Halanaerobium</taxon>
    </lineage>
</organism>
<comment type="similarity">
    <text evidence="1">Belongs to the peptidase S8 family.</text>
</comment>
<keyword evidence="3" id="KW-0732">Signal</keyword>
<evidence type="ECO:0000256" key="1">
    <source>
        <dbReference type="PROSITE-ProRule" id="PRU01240"/>
    </source>
</evidence>
<dbReference type="PROSITE" id="PS51892">
    <property type="entry name" value="SUBTILASE"/>
    <property type="match status" value="1"/>
</dbReference>
<keyword evidence="2" id="KW-1133">Transmembrane helix</keyword>
<gene>
    <name evidence="5" type="ORF">LJ207_03960</name>
</gene>
<evidence type="ECO:0000256" key="3">
    <source>
        <dbReference type="SAM" id="SignalP"/>
    </source>
</evidence>
<dbReference type="Gene3D" id="3.40.50.200">
    <property type="entry name" value="Peptidase S8/S53 domain"/>
    <property type="match status" value="1"/>
</dbReference>
<proteinExistence type="inferred from homology"/>
<feature type="transmembrane region" description="Helical" evidence="2">
    <location>
        <begin position="274"/>
        <end position="297"/>
    </location>
</feature>
<keyword evidence="2" id="KW-0472">Membrane</keyword>
<evidence type="ECO:0000259" key="4">
    <source>
        <dbReference type="Pfam" id="PF00082"/>
    </source>
</evidence>
<dbReference type="GO" id="GO:0004252">
    <property type="term" value="F:serine-type endopeptidase activity"/>
    <property type="evidence" value="ECO:0007669"/>
    <property type="project" value="InterPro"/>
</dbReference>
<dbReference type="EMBL" id="JAJFAT010000004">
    <property type="protein sequence ID" value="MCC3144476.1"/>
    <property type="molecule type" value="Genomic_DNA"/>
</dbReference>
<dbReference type="InterPro" id="IPR000209">
    <property type="entry name" value="Peptidase_S8/S53_dom"/>
</dbReference>
<feature type="transmembrane region" description="Helical" evidence="2">
    <location>
        <begin position="304"/>
        <end position="323"/>
    </location>
</feature>
<evidence type="ECO:0000256" key="2">
    <source>
        <dbReference type="SAM" id="Phobius"/>
    </source>
</evidence>
<keyword evidence="6" id="KW-1185">Reference proteome</keyword>
<keyword evidence="2" id="KW-0812">Transmembrane</keyword>
<dbReference type="AlphaFoldDB" id="A0AAW4WX29"/>
<dbReference type="InterPro" id="IPR036852">
    <property type="entry name" value="Peptidase_S8/S53_dom_sf"/>
</dbReference>
<dbReference type="GO" id="GO:0006508">
    <property type="term" value="P:proteolysis"/>
    <property type="evidence" value="ECO:0007669"/>
    <property type="project" value="InterPro"/>
</dbReference>
<dbReference type="Proteomes" id="UP001199296">
    <property type="component" value="Unassembled WGS sequence"/>
</dbReference>
<feature type="signal peptide" evidence="3">
    <location>
        <begin position="1"/>
        <end position="20"/>
    </location>
</feature>
<comment type="caution">
    <text evidence="5">The sequence shown here is derived from an EMBL/GenBank/DDBJ whole genome shotgun (WGS) entry which is preliminary data.</text>
</comment>
<dbReference type="SUPFAM" id="SSF52743">
    <property type="entry name" value="Subtilisin-like"/>
    <property type="match status" value="1"/>
</dbReference>
<reference evidence="5 6" key="1">
    <citation type="submission" date="2021-10" db="EMBL/GenBank/DDBJ databases">
        <authorList>
            <person name="Grouzdev D.S."/>
            <person name="Pantiukh K.S."/>
            <person name="Krutkina M.S."/>
        </authorList>
    </citation>
    <scope>NUCLEOTIDE SEQUENCE [LARGE SCALE GENOMIC DNA]</scope>
    <source>
        <strain evidence="5 6">Z-7514</strain>
    </source>
</reference>
<feature type="domain" description="Peptidase S8/S53" evidence="4">
    <location>
        <begin position="51"/>
        <end position="260"/>
    </location>
</feature>
<accession>A0AAW4WX29</accession>
<name>A0AAW4WX29_9FIRM</name>
<dbReference type="Pfam" id="PF00082">
    <property type="entry name" value="Peptidase_S8"/>
    <property type="match status" value="1"/>
</dbReference>
<feature type="chain" id="PRO_5043744798" evidence="3">
    <location>
        <begin position="21"/>
        <end position="590"/>
    </location>
</feature>
<feature type="transmembrane region" description="Helical" evidence="2">
    <location>
        <begin position="335"/>
        <end position="357"/>
    </location>
</feature>
<evidence type="ECO:0000313" key="5">
    <source>
        <dbReference type="EMBL" id="MCC3144476.1"/>
    </source>
</evidence>
<dbReference type="RefSeq" id="WP_229344271.1">
    <property type="nucleotide sequence ID" value="NZ_JAJFAT010000004.1"/>
</dbReference>
<sequence length="590" mass="67121">MKKYLLFTLAALLIFLTAFHISEEITQNADTVIFIIDSQIDQAYLQSPLAKIRADSSHGSKTASIIRSRSGVEIKALNVENIFGDIDQDKYLAALKEIKTYSENNPEQNILVNISLGFSEKDFQAEIIRELRNPKLLIIAAAGNNNSEIKIYPAGFEETAAVAALENNRKMAASNYGDYIDIAAPGLLAINQYLYLPSFNFSRSIISRGSSFAAPQLTALISKMLAYNEELNPAQALEIVKATASPIEDQLYENNKLGAGALNSGRALRKGSPLYFYLTIITYTALILFALLTLIMLWKRFSFVSLFILAALAVLLSLAQPYLIILYRRMGFNSIILIILSLIILAQLFKVILSYYFNNTQNIKLLLFFSYYLGEKEQEEIIMRIVSVLNNSAPSSKKYIFNSLDKSIKPKKIKIKLKILARLNKVALLEILKYLQKNKLKAYFIGEELKKTERNYSERAALRADLIYYLLKKDYKKQELTAQIISSYQDEFLLIPLKNILKKRSRIITNEHSLYFILEILRAFANKAADFSQLLRQIFAESDDSWLKYYLLQAYKTLGKADSDYQEFLAQNKNKLNEPALLALQNNEEI</sequence>
<protein>
    <submittedName>
        <fullName evidence="5">S8 family serine peptidase</fullName>
    </submittedName>
</protein>